<dbReference type="InterPro" id="IPR029326">
    <property type="entry name" value="SSFA2_C"/>
</dbReference>
<proteinExistence type="predicted"/>
<feature type="domain" description="ITPR-interacting" evidence="4">
    <location>
        <begin position="142"/>
        <end position="298"/>
    </location>
</feature>
<dbReference type="PANTHER" id="PTHR17469">
    <property type="entry name" value="SPERM SPECIFIC ANTIGEN 2-RELATED"/>
    <property type="match status" value="1"/>
</dbReference>
<dbReference type="OrthoDB" id="1924287at2759"/>
<feature type="compositionally biased region" description="Polar residues" evidence="3">
    <location>
        <begin position="468"/>
        <end position="488"/>
    </location>
</feature>
<dbReference type="AlphaFoldDB" id="A0A3B3QCU0"/>
<reference evidence="5" key="2">
    <citation type="submission" date="2025-09" db="UniProtKB">
        <authorList>
            <consortium name="Ensembl"/>
        </authorList>
    </citation>
    <scope>IDENTIFICATION</scope>
</reference>
<feature type="compositionally biased region" description="Basic and acidic residues" evidence="3">
    <location>
        <begin position="314"/>
        <end position="333"/>
    </location>
</feature>
<dbReference type="Pfam" id="PF14723">
    <property type="entry name" value="SSFA2_C"/>
    <property type="match status" value="1"/>
</dbReference>
<feature type="region of interest" description="Disordered" evidence="3">
    <location>
        <begin position="1088"/>
        <end position="1192"/>
    </location>
</feature>
<feature type="compositionally biased region" description="Basic and acidic residues" evidence="3">
    <location>
        <begin position="48"/>
        <end position="69"/>
    </location>
</feature>
<dbReference type="Proteomes" id="UP000261540">
    <property type="component" value="Unplaced"/>
</dbReference>
<protein>
    <submittedName>
        <fullName evidence="5">ITPR interacting domain containing 2</fullName>
    </submittedName>
</protein>
<dbReference type="Pfam" id="PF14722">
    <property type="entry name" value="KRAP_IP3R_bind"/>
    <property type="match status" value="1"/>
</dbReference>
<feature type="region of interest" description="Disordered" evidence="3">
    <location>
        <begin position="40"/>
        <end position="70"/>
    </location>
</feature>
<feature type="coiled-coil region" evidence="2">
    <location>
        <begin position="1008"/>
        <end position="1050"/>
    </location>
</feature>
<dbReference type="PANTHER" id="PTHR17469:SF11">
    <property type="entry name" value="PROTEIN ITPRID2"/>
    <property type="match status" value="1"/>
</dbReference>
<dbReference type="InterPro" id="IPR043444">
    <property type="entry name" value="TESPA1-like"/>
</dbReference>
<dbReference type="InterPro" id="IPR029325">
    <property type="entry name" value="ITPR-bd"/>
</dbReference>
<feature type="region of interest" description="Disordered" evidence="3">
    <location>
        <begin position="311"/>
        <end position="337"/>
    </location>
</feature>
<dbReference type="GO" id="GO:0005102">
    <property type="term" value="F:signaling receptor binding"/>
    <property type="evidence" value="ECO:0007669"/>
    <property type="project" value="InterPro"/>
</dbReference>
<keyword evidence="1 2" id="KW-0175">Coiled coil</keyword>
<evidence type="ECO:0000259" key="4">
    <source>
        <dbReference type="SMART" id="SM01257"/>
    </source>
</evidence>
<evidence type="ECO:0000256" key="3">
    <source>
        <dbReference type="SAM" id="MobiDB-lite"/>
    </source>
</evidence>
<sequence>MCISLILAVGMERECSQNDCAHSWRDATIKRKAWARSRESWQTPECQDAEREPHAEPMEEKPSIAEDPGRVPSKIASWLKECRTPQGASLDEQGLPTRGTLKNGCSFEDDLSLGAEANLLQHSGTKGELSCNFDVAKERKSSFLQRGLSITSSGSGRSSATVSSVSELLDLYEEDPEETLYNLGFGTEEPDISTKIPSRFFNGSSSARGIDIKVYLAAQLQRMELENPNSALTSRFRQIEVLTTVANAFNSLYSQVSGQPVQMIGSSEAEPADVSTEKKSSQARNVAKIIKKTLTKHNLLNLGLGDLALTSSEQGDKGDVSRAEAEEKNELKQSKAFRRKESPWLATVAEETNVGAVRSDANLANGDLESKETHFTPQGSLSREDTLWREEAKASATIIPDKEPSGQRINPLVAHLLTQPKDSFEMEEVQSIEGEPSSGTRRIGIEHPLRMASQQSDSSGFADDPSPDGSTSFLKVQESSDSCDSENTVMSSSFEHSIPLDHPVFEKLLEGSELLTVVTGADSSNMGMRNEAGGGEEVPSGFPLLSKPTTENGPTAEPTGVSTTETGPTAEPISASTAEIGTTAESTYGPTRELISTTTAEPTDVPTGVERGLAEDPIGSLTPESVGVPNAEHVLAAEPSIGPVSATEHGPSVADTMVDGPSPLAHGDTHQKASSVYKATLTTGGRLVAQQRFPLRRSRSLPTSLLSPACVVSTIKIQIQPGGLKRCTPPTFSYRYTPEEEYEEEEEEAAGSVMDGGDMKWETTSSASMVNSPPNARPQQMDEHLGRMPSHLPRMSPHLRGSSCSLHSIPPDWPQRPQVDHSQLWSACSVPNLHRTCSPYGWSHGCYTAPSVVSCSNLYRGDDLHGSQSGIPHYRSHSSLHSDYHRAPYGLPHSVPYDHFNSPGSAHCCHPFPGGQMATPPMPSHTPSSTEMQLRRVLHDIRSTVRNLDQCSSLSCNSMPSPGTQMSAPLLCENTLQEMQGIRRSLNTYRAQMMNLELALVRQQCSVYQDLSEEERQEEIQLQQLRSAVRQEMQELELQLEDRLLSLEEQLRCSDIMGLYRHPMGHRMDILSSISSQTVTGVGSEVTREQLGYGGRHGVTGSNASSRSTSPCQSAPSGGPAWDHRSQSPGSSSPPRERVYRASVCLTPAPPPRPGVTPSLDAKQPDQADAGPTRASAGEGGGGEAANSPQLQQLLQQVRESIAEEVRQQILTELLAAVSPRR</sequence>
<evidence type="ECO:0000313" key="6">
    <source>
        <dbReference type="Proteomes" id="UP000261540"/>
    </source>
</evidence>
<reference evidence="5" key="1">
    <citation type="submission" date="2025-08" db="UniProtKB">
        <authorList>
            <consortium name="Ensembl"/>
        </authorList>
    </citation>
    <scope>IDENTIFICATION</scope>
</reference>
<keyword evidence="6" id="KW-1185">Reference proteome</keyword>
<evidence type="ECO:0000313" key="5">
    <source>
        <dbReference type="Ensembl" id="ENSPKIP00000004542.1"/>
    </source>
</evidence>
<accession>A0A3B3QCU0</accession>
<feature type="region of interest" description="Disordered" evidence="3">
    <location>
        <begin position="546"/>
        <end position="572"/>
    </location>
</feature>
<dbReference type="GeneTree" id="ENSGT00940000158532"/>
<dbReference type="STRING" id="1676925.ENSPKIP00000004542"/>
<feature type="compositionally biased region" description="Polar residues" evidence="3">
    <location>
        <begin position="1100"/>
        <end position="1116"/>
    </location>
</feature>
<evidence type="ECO:0000256" key="2">
    <source>
        <dbReference type="SAM" id="Coils"/>
    </source>
</evidence>
<name>A0A3B3QCU0_9TELE</name>
<dbReference type="SMART" id="SM01257">
    <property type="entry name" value="KRAP_IP3R_bind"/>
    <property type="match status" value="1"/>
</dbReference>
<dbReference type="Ensembl" id="ENSPKIT00000028526.1">
    <property type="protein sequence ID" value="ENSPKIP00000004542.1"/>
    <property type="gene ID" value="ENSPKIG00000021555.1"/>
</dbReference>
<organism evidence="5 6">
    <name type="scientific">Paramormyrops kingsleyae</name>
    <dbReference type="NCBI Taxonomy" id="1676925"/>
    <lineage>
        <taxon>Eukaryota</taxon>
        <taxon>Metazoa</taxon>
        <taxon>Chordata</taxon>
        <taxon>Craniata</taxon>
        <taxon>Vertebrata</taxon>
        <taxon>Euteleostomi</taxon>
        <taxon>Actinopterygii</taxon>
        <taxon>Neopterygii</taxon>
        <taxon>Teleostei</taxon>
        <taxon>Osteoglossocephala</taxon>
        <taxon>Osteoglossomorpha</taxon>
        <taxon>Osteoglossiformes</taxon>
        <taxon>Mormyridae</taxon>
        <taxon>Paramormyrops</taxon>
    </lineage>
</organism>
<evidence type="ECO:0000256" key="1">
    <source>
        <dbReference type="ARBA" id="ARBA00023054"/>
    </source>
</evidence>
<feature type="region of interest" description="Disordered" evidence="3">
    <location>
        <begin position="451"/>
        <end position="488"/>
    </location>
</feature>